<evidence type="ECO:0000256" key="1">
    <source>
        <dbReference type="SAM" id="Coils"/>
    </source>
</evidence>
<gene>
    <name evidence="3" type="ORF">EH31_02265</name>
</gene>
<dbReference type="EMBL" id="JMIW01000001">
    <property type="protein sequence ID" value="KEO91514.1"/>
    <property type="molecule type" value="Genomic_DNA"/>
</dbReference>
<keyword evidence="4" id="KW-1185">Reference proteome</keyword>
<feature type="coiled-coil region" evidence="1">
    <location>
        <begin position="305"/>
        <end position="369"/>
    </location>
</feature>
<proteinExistence type="predicted"/>
<protein>
    <submittedName>
        <fullName evidence="3">ATPase</fullName>
    </submittedName>
</protein>
<evidence type="ECO:0000313" key="4">
    <source>
        <dbReference type="Proteomes" id="UP000027647"/>
    </source>
</evidence>
<keyword evidence="1" id="KW-0175">Coiled coil</keyword>
<feature type="coiled-coil region" evidence="1">
    <location>
        <begin position="676"/>
        <end position="743"/>
    </location>
</feature>
<reference evidence="3 4" key="1">
    <citation type="submission" date="2014-04" db="EMBL/GenBank/DDBJ databases">
        <title>A comprehensive comparison of genomes of Erythrobacter spp. strains.</title>
        <authorList>
            <person name="Zheng Q."/>
        </authorList>
    </citation>
    <scope>NUCLEOTIDE SEQUENCE [LARGE SCALE GENOMIC DNA]</scope>
    <source>
        <strain evidence="3 4">DSM 6997</strain>
    </source>
</reference>
<comment type="caution">
    <text evidence="3">The sequence shown here is derived from an EMBL/GenBank/DDBJ whole genome shotgun (WGS) entry which is preliminary data.</text>
</comment>
<dbReference type="Proteomes" id="UP000027647">
    <property type="component" value="Unassembled WGS sequence"/>
</dbReference>
<dbReference type="STRING" id="1044.EH31_02265"/>
<dbReference type="RefSeq" id="WP_034957782.1">
    <property type="nucleotide sequence ID" value="NZ_JMIW01000001.1"/>
</dbReference>
<organism evidence="3 4">
    <name type="scientific">Erythrobacter longus</name>
    <dbReference type="NCBI Taxonomy" id="1044"/>
    <lineage>
        <taxon>Bacteria</taxon>
        <taxon>Pseudomonadati</taxon>
        <taxon>Pseudomonadota</taxon>
        <taxon>Alphaproteobacteria</taxon>
        <taxon>Sphingomonadales</taxon>
        <taxon>Erythrobacteraceae</taxon>
        <taxon>Erythrobacter/Porphyrobacter group</taxon>
        <taxon>Erythrobacter</taxon>
    </lineage>
</organism>
<feature type="region of interest" description="Disordered" evidence="2">
    <location>
        <begin position="1"/>
        <end position="27"/>
    </location>
</feature>
<accession>A0A074MDI2</accession>
<name>A0A074MDI2_ERYLO</name>
<evidence type="ECO:0000256" key="2">
    <source>
        <dbReference type="SAM" id="MobiDB-lite"/>
    </source>
</evidence>
<dbReference type="AlphaFoldDB" id="A0A074MDI2"/>
<evidence type="ECO:0000313" key="3">
    <source>
        <dbReference type="EMBL" id="KEO91514.1"/>
    </source>
</evidence>
<feature type="coiled-coil region" evidence="1">
    <location>
        <begin position="464"/>
        <end position="523"/>
    </location>
</feature>
<dbReference type="OrthoDB" id="9777715at2"/>
<dbReference type="eggNOG" id="COG1196">
    <property type="taxonomic scope" value="Bacteria"/>
</dbReference>
<sequence>MASGKHIRAVGQNAQTKAQSDSGSAAVDADAGDGVDFADAIEADAIAAGDELDLADYDLDESVEAQEASPRASWFAPALAILAALGWSGFYGWALQDQLLSAATAPSEWTRLFVDWSVPVLLIGVAWLLAMRNSQAEAKRFAQSAALLSQESRELESRLTIVNRELSLAREFLGAQSRELESLGRIASERISAHADTLQGLIKTNGKQVEAIGSASESALANMTRLRDDLPVVANSARDVSNQVGAAGRTAHENLDKLVSGFERLNEFGRASETQVKSLDSRVSETLSRFQEQIEAIEERAGARLDEIKASASEYRGEVEDAERAALEALQDRVATLKSSTDEMGTALRQSEEQAMTQLEASKQRFSDEVVKAINWLDEVDAKAIGLAKKRVEELNSKVALFVEQLDTRDRQFNEQVVRVQEAFSTNEAQASEVLAQRLADLDDALAQRRQAQSAQTEELVSHSGELNEKVEQLTALIAAAKDESASAETMLSSGLNSLDEQLEDKRAKLRETQAEIDKLTEAGVRLLEIIQSSATFSREDLPEAMKSTLGTLTNVEERAHKVSTLMLAANEKADALTNYLIEARGKVDESDASIEALHSKTAEKSEEALARIQGLQSGLARLAEESENLAGGTQERLREELAKLDAATKDVFETLETGAREKVGALAETLSKRAVEELERSLRNNSAEAAGKLEQAAAHASGVSREATAQLRDQLSKVNELTKNLEQRIARARELAEEQVNNDFARRMALITDSLNSSAIDLTSALSQEVSDTSWDAYLKGDRGIFTRRAVRLIDNSEAREIAELYQNDADFKANVSRYIHDFEAMLRSVLSTRDGKALGVTVLGSDVGKLYVVLAQSIERLRQ</sequence>